<accession>A0A921KZK9</accession>
<sequence length="65" mass="7530">PNREVKPVSADGTAEWWESRSMPNLEERASQRDSPFFILSRFSILHFQFSIVLPSKEHKKTGQAQ</sequence>
<protein>
    <submittedName>
        <fullName evidence="1">Uncharacterized protein</fullName>
    </submittedName>
</protein>
<name>A0A921KZK9_9BACT</name>
<comment type="caution">
    <text evidence="1">The sequence shown here is derived from an EMBL/GenBank/DDBJ whole genome shotgun (WGS) entry which is preliminary data.</text>
</comment>
<dbReference type="EMBL" id="DYVS01000273">
    <property type="protein sequence ID" value="HJF71931.1"/>
    <property type="molecule type" value="Genomic_DNA"/>
</dbReference>
<reference evidence="1" key="1">
    <citation type="journal article" date="2021" name="PeerJ">
        <title>Extensive microbial diversity within the chicken gut microbiome revealed by metagenomics and culture.</title>
        <authorList>
            <person name="Gilroy R."/>
            <person name="Ravi A."/>
            <person name="Getino M."/>
            <person name="Pursley I."/>
            <person name="Horton D.L."/>
            <person name="Alikhan N.F."/>
            <person name="Baker D."/>
            <person name="Gharbi K."/>
            <person name="Hall N."/>
            <person name="Watson M."/>
            <person name="Adriaenssens E.M."/>
            <person name="Foster-Nyarko E."/>
            <person name="Jarju S."/>
            <person name="Secka A."/>
            <person name="Antonio M."/>
            <person name="Oren A."/>
            <person name="Chaudhuri R.R."/>
            <person name="La Ragione R."/>
            <person name="Hildebrand F."/>
            <person name="Pallen M.J."/>
        </authorList>
    </citation>
    <scope>NUCLEOTIDE SEQUENCE</scope>
    <source>
        <strain evidence="1">6966</strain>
    </source>
</reference>
<proteinExistence type="predicted"/>
<gene>
    <name evidence="1" type="ORF">K8V05_14370</name>
</gene>
<evidence type="ECO:0000313" key="1">
    <source>
        <dbReference type="EMBL" id="HJF71931.1"/>
    </source>
</evidence>
<reference evidence="1" key="2">
    <citation type="submission" date="2021-09" db="EMBL/GenBank/DDBJ databases">
        <authorList>
            <person name="Gilroy R."/>
        </authorList>
    </citation>
    <scope>NUCLEOTIDE SEQUENCE</scope>
    <source>
        <strain evidence="1">6966</strain>
    </source>
</reference>
<organism evidence="1 2">
    <name type="scientific">Butyricimonas virosa</name>
    <dbReference type="NCBI Taxonomy" id="544645"/>
    <lineage>
        <taxon>Bacteria</taxon>
        <taxon>Pseudomonadati</taxon>
        <taxon>Bacteroidota</taxon>
        <taxon>Bacteroidia</taxon>
        <taxon>Bacteroidales</taxon>
        <taxon>Odoribacteraceae</taxon>
        <taxon>Butyricimonas</taxon>
    </lineage>
</organism>
<evidence type="ECO:0000313" key="2">
    <source>
        <dbReference type="Proteomes" id="UP000742098"/>
    </source>
</evidence>
<dbReference type="Proteomes" id="UP000742098">
    <property type="component" value="Unassembled WGS sequence"/>
</dbReference>
<dbReference type="AlphaFoldDB" id="A0A921KZK9"/>
<feature type="non-terminal residue" evidence="1">
    <location>
        <position position="1"/>
    </location>
</feature>